<keyword evidence="8" id="KW-0256">Endoplasmic reticulum</keyword>
<protein>
    <recommendedName>
        <fullName evidence="4">Chitobiosyldiphosphodolichol beta-mannosyltransferase</fullName>
        <ecNumber evidence="3">2.4.1.142</ecNumber>
    </recommendedName>
</protein>
<evidence type="ECO:0000256" key="10">
    <source>
        <dbReference type="ARBA" id="ARBA00023136"/>
    </source>
</evidence>
<evidence type="ECO:0000256" key="7">
    <source>
        <dbReference type="ARBA" id="ARBA00022692"/>
    </source>
</evidence>
<dbReference type="GO" id="GO:0005789">
    <property type="term" value="C:endoplasmic reticulum membrane"/>
    <property type="evidence" value="ECO:0007669"/>
    <property type="project" value="UniProtKB-SubCell"/>
</dbReference>
<reference evidence="13" key="1">
    <citation type="journal article" date="2023" name="Mol. Phylogenet. Evol.">
        <title>Genome-scale phylogeny and comparative genomics of the fungal order Sordariales.</title>
        <authorList>
            <person name="Hensen N."/>
            <person name="Bonometti L."/>
            <person name="Westerberg I."/>
            <person name="Brannstrom I.O."/>
            <person name="Guillou S."/>
            <person name="Cros-Aarteil S."/>
            <person name="Calhoun S."/>
            <person name="Haridas S."/>
            <person name="Kuo A."/>
            <person name="Mondo S."/>
            <person name="Pangilinan J."/>
            <person name="Riley R."/>
            <person name="LaButti K."/>
            <person name="Andreopoulos B."/>
            <person name="Lipzen A."/>
            <person name="Chen C."/>
            <person name="Yan M."/>
            <person name="Daum C."/>
            <person name="Ng V."/>
            <person name="Clum A."/>
            <person name="Steindorff A."/>
            <person name="Ohm R.A."/>
            <person name="Martin F."/>
            <person name="Silar P."/>
            <person name="Natvig D.O."/>
            <person name="Lalanne C."/>
            <person name="Gautier V."/>
            <person name="Ament-Velasquez S.L."/>
            <person name="Kruys A."/>
            <person name="Hutchinson M.I."/>
            <person name="Powell A.J."/>
            <person name="Barry K."/>
            <person name="Miller A.N."/>
            <person name="Grigoriev I.V."/>
            <person name="Debuchy R."/>
            <person name="Gladieux P."/>
            <person name="Hiltunen Thoren M."/>
            <person name="Johannesson H."/>
        </authorList>
    </citation>
    <scope>NUCLEOTIDE SEQUENCE</scope>
    <source>
        <strain evidence="13">PSN324</strain>
    </source>
</reference>
<feature type="chain" id="PRO_5043821526" description="Chitobiosyldiphosphodolichol beta-mannosyltransferase" evidence="12">
    <location>
        <begin position="23"/>
        <end position="462"/>
    </location>
</feature>
<keyword evidence="10" id="KW-0472">Membrane</keyword>
<name>A0AAV9I1Y2_9PEZI</name>
<keyword evidence="6" id="KW-0808">Transferase</keyword>
<organism evidence="13 14">
    <name type="scientific">Cladorrhinum samala</name>
    <dbReference type="NCBI Taxonomy" id="585594"/>
    <lineage>
        <taxon>Eukaryota</taxon>
        <taxon>Fungi</taxon>
        <taxon>Dikarya</taxon>
        <taxon>Ascomycota</taxon>
        <taxon>Pezizomycotina</taxon>
        <taxon>Sordariomycetes</taxon>
        <taxon>Sordariomycetidae</taxon>
        <taxon>Sordariales</taxon>
        <taxon>Podosporaceae</taxon>
        <taxon>Cladorrhinum</taxon>
    </lineage>
</organism>
<dbReference type="InterPro" id="IPR026051">
    <property type="entry name" value="ALG1-like"/>
</dbReference>
<dbReference type="Pfam" id="PF13692">
    <property type="entry name" value="Glyco_trans_1_4"/>
    <property type="match status" value="1"/>
</dbReference>
<gene>
    <name evidence="13" type="ORF">QBC42DRAFT_333118</name>
</gene>
<evidence type="ECO:0000313" key="13">
    <source>
        <dbReference type="EMBL" id="KAK4465868.1"/>
    </source>
</evidence>
<dbReference type="PANTHER" id="PTHR13036">
    <property type="entry name" value="BETA1,4 MANNOSYLTRANSFERASE"/>
    <property type="match status" value="1"/>
</dbReference>
<dbReference type="GO" id="GO:0004578">
    <property type="term" value="F:chitobiosyldiphosphodolichol beta-mannosyltransferase activity"/>
    <property type="evidence" value="ECO:0007669"/>
    <property type="project" value="UniProtKB-EC"/>
</dbReference>
<comment type="subcellular location">
    <subcellularLocation>
        <location evidence="1">Endoplasmic reticulum membrane</location>
        <topology evidence="1">Single-pass membrane protein</topology>
    </subcellularLocation>
</comment>
<dbReference type="Gene3D" id="3.40.50.2000">
    <property type="entry name" value="Glycogen Phosphorylase B"/>
    <property type="match status" value="1"/>
</dbReference>
<keyword evidence="12" id="KW-0732">Signal</keyword>
<dbReference type="SUPFAM" id="SSF53756">
    <property type="entry name" value="UDP-Glycosyltransferase/glycogen phosphorylase"/>
    <property type="match status" value="1"/>
</dbReference>
<comment type="pathway">
    <text evidence="2">Protein modification; protein glycosylation.</text>
</comment>
<evidence type="ECO:0000256" key="3">
    <source>
        <dbReference type="ARBA" id="ARBA00012611"/>
    </source>
</evidence>
<evidence type="ECO:0000256" key="1">
    <source>
        <dbReference type="ARBA" id="ARBA00004389"/>
    </source>
</evidence>
<dbReference type="Proteomes" id="UP001321749">
    <property type="component" value="Unassembled WGS sequence"/>
</dbReference>
<dbReference type="FunFam" id="3.40.50.2000:FF:000162">
    <property type="entry name" value="Beta-1,4-mannosyltransferase (Alg1), putative"/>
    <property type="match status" value="1"/>
</dbReference>
<proteinExistence type="predicted"/>
<evidence type="ECO:0000256" key="12">
    <source>
        <dbReference type="SAM" id="SignalP"/>
    </source>
</evidence>
<keyword evidence="14" id="KW-1185">Reference proteome</keyword>
<dbReference type="AlphaFoldDB" id="A0AAV9I1Y2"/>
<dbReference type="EMBL" id="MU864936">
    <property type="protein sequence ID" value="KAK4465868.1"/>
    <property type="molecule type" value="Genomic_DNA"/>
</dbReference>
<evidence type="ECO:0000256" key="4">
    <source>
        <dbReference type="ARBA" id="ARBA00015841"/>
    </source>
</evidence>
<comment type="caution">
    <text evidence="13">The sequence shown here is derived from an EMBL/GenBank/DDBJ whole genome shotgun (WGS) entry which is preliminary data.</text>
</comment>
<evidence type="ECO:0000256" key="8">
    <source>
        <dbReference type="ARBA" id="ARBA00022824"/>
    </source>
</evidence>
<dbReference type="EC" id="2.4.1.142" evidence="3"/>
<sequence>MAGIWVYLLLSALASLLSLALAFTLFRPSRYTSSSFTTSKKHVSVHILVLGDIGRSPRMTYHALSVAKHGGKVSLIGYLETSPHPDLLSNPDITIIPLPTPPQRPKSIPFILFAPLKVIFQILHLTYILNYSLPPSKFLLVQNPPSIPTLAVASLSCRLRNTRLVIDWHNYGWTILASTRGSARHPFVILSKLYEVCFGRLGWHNLTVTRAMARQLSSPPYSVTTPLTTVHDRPAAIFQPLPSSLAAAASRREILARILPDHPELASPSIVSGTTKLVVSSTSWTPDEDFDIFLSALTLYASHPDSAPVLAIITGKGPQKEFYLSKIASLVGQGRLPNVRIETAFLPFEDYAKLLACADLGVCLHMSSSGVDLPMKVVDMFGAGLPVAAYSGYESFGELVREGENGTGFETAEELAGILQRLLSENGKGELEHLRKGAVKEGSRRWDEEWDETVGRILGLTS</sequence>
<evidence type="ECO:0000256" key="11">
    <source>
        <dbReference type="ARBA" id="ARBA00024899"/>
    </source>
</evidence>
<dbReference type="PANTHER" id="PTHR13036:SF0">
    <property type="entry name" value="CHITOBIOSYLDIPHOSPHODOLICHOL BETA-MANNOSYLTRANSFERASE"/>
    <property type="match status" value="1"/>
</dbReference>
<comment type="function">
    <text evidence="11">Participates in the formation of the lipid-linked precursor oligosaccharide for N-glycosylation. Involved in assembling the dolichol-pyrophosphate-GlcNAc(2)-Man(5) intermediate on the cytoplasmic surface of the ER.</text>
</comment>
<reference evidence="13" key="2">
    <citation type="submission" date="2023-06" db="EMBL/GenBank/DDBJ databases">
        <authorList>
            <consortium name="Lawrence Berkeley National Laboratory"/>
            <person name="Mondo S.J."/>
            <person name="Hensen N."/>
            <person name="Bonometti L."/>
            <person name="Westerberg I."/>
            <person name="Brannstrom I.O."/>
            <person name="Guillou S."/>
            <person name="Cros-Aarteil S."/>
            <person name="Calhoun S."/>
            <person name="Haridas S."/>
            <person name="Kuo A."/>
            <person name="Pangilinan J."/>
            <person name="Riley R."/>
            <person name="Labutti K."/>
            <person name="Andreopoulos B."/>
            <person name="Lipzen A."/>
            <person name="Chen C."/>
            <person name="Yanf M."/>
            <person name="Daum C."/>
            <person name="Ng V."/>
            <person name="Clum A."/>
            <person name="Steindorff A."/>
            <person name="Ohm R."/>
            <person name="Martin F."/>
            <person name="Silar P."/>
            <person name="Natvig D."/>
            <person name="Lalanne C."/>
            <person name="Gautier V."/>
            <person name="Ament-Velasquez S.L."/>
            <person name="Kruys A."/>
            <person name="Hutchinson M.I."/>
            <person name="Powell A.J."/>
            <person name="Barry K."/>
            <person name="Miller A.N."/>
            <person name="Grigoriev I.V."/>
            <person name="Debuchy R."/>
            <person name="Gladieux P."/>
            <person name="Thoren M.H."/>
            <person name="Johannesson H."/>
        </authorList>
    </citation>
    <scope>NUCLEOTIDE SEQUENCE</scope>
    <source>
        <strain evidence="13">PSN324</strain>
    </source>
</reference>
<keyword evidence="9" id="KW-1133">Transmembrane helix</keyword>
<evidence type="ECO:0000256" key="2">
    <source>
        <dbReference type="ARBA" id="ARBA00004922"/>
    </source>
</evidence>
<evidence type="ECO:0000313" key="14">
    <source>
        <dbReference type="Proteomes" id="UP001321749"/>
    </source>
</evidence>
<evidence type="ECO:0000256" key="5">
    <source>
        <dbReference type="ARBA" id="ARBA00022676"/>
    </source>
</evidence>
<evidence type="ECO:0000256" key="6">
    <source>
        <dbReference type="ARBA" id="ARBA00022679"/>
    </source>
</evidence>
<evidence type="ECO:0000256" key="9">
    <source>
        <dbReference type="ARBA" id="ARBA00022989"/>
    </source>
</evidence>
<feature type="signal peptide" evidence="12">
    <location>
        <begin position="1"/>
        <end position="22"/>
    </location>
</feature>
<keyword evidence="5" id="KW-0328">Glycosyltransferase</keyword>
<keyword evidence="7" id="KW-0812">Transmembrane</keyword>
<accession>A0AAV9I1Y2</accession>